<evidence type="ECO:0000256" key="3">
    <source>
        <dbReference type="ARBA" id="ARBA00023163"/>
    </source>
</evidence>
<gene>
    <name evidence="7" type="ORF">PPNO1_LOCUS7964</name>
</gene>
<evidence type="ECO:0000256" key="5">
    <source>
        <dbReference type="RuleBase" id="RU003516"/>
    </source>
</evidence>
<dbReference type="EMBL" id="CALLCH030000017">
    <property type="protein sequence ID" value="CAI4218374.1"/>
    <property type="molecule type" value="Genomic_DNA"/>
</dbReference>
<dbReference type="GO" id="GO:0005634">
    <property type="term" value="C:nucleus"/>
    <property type="evidence" value="ECO:0007669"/>
    <property type="project" value="UniProtKB-SubCell"/>
</dbReference>
<keyword evidence="2 5" id="KW-0238">DNA-binding</keyword>
<dbReference type="InterPro" id="IPR006856">
    <property type="entry name" value="MATalpha_HMGbox"/>
</dbReference>
<sequence>MADQAAARNRLVAFIRGLSPEQVLELLPDSTVTRLSEILTEHSAGQNASIVSRDASRFVSGTAAAAAVAVATPPMVAAQQASQDASSVASDDTDVKVVKAKRPLNAFIAFRSYYKTIFLKSPQKEVSSYITGLWTGEHFRNKWALIAKVYSFVRDELDQTDISLKEFLEIACPIMLVVPPANYLDALGWVRGHDASGASFIVQDKTVAQNLITAIESQDSPDTELELLLRCLASGYMTDHADYLAAKLSAKSDAIMTPTLVASNTAGPRESSATARNATAAATEAFQASYFQPMVSSGIGGNSNFGILQAEQLMAHVAGTDLQMQDMGFTG</sequence>
<comment type="caution">
    <text evidence="7">The sequence shown here is derived from an EMBL/GenBank/DDBJ whole genome shotgun (WGS) entry which is preliminary data.</text>
</comment>
<evidence type="ECO:0000259" key="6">
    <source>
        <dbReference type="PROSITE" id="PS51325"/>
    </source>
</evidence>
<feature type="domain" description="Alpha box" evidence="6">
    <location>
        <begin position="99"/>
        <end position="154"/>
    </location>
</feature>
<name>A0A9P1H7Q1_9PEZI</name>
<dbReference type="GO" id="GO:0008301">
    <property type="term" value="F:DNA binding, bending"/>
    <property type="evidence" value="ECO:0007669"/>
    <property type="project" value="InterPro"/>
</dbReference>
<evidence type="ECO:0000256" key="4">
    <source>
        <dbReference type="ARBA" id="ARBA00023242"/>
    </source>
</evidence>
<dbReference type="OrthoDB" id="5398665at2759"/>
<comment type="subcellular location">
    <subcellularLocation>
        <location evidence="5">Nucleus</location>
    </subcellularLocation>
</comment>
<accession>A0A9P1H7Q1</accession>
<keyword evidence="4 5" id="KW-0539">Nucleus</keyword>
<comment type="similarity">
    <text evidence="5">Belongs to the MATALPHA1 family.</text>
</comment>
<evidence type="ECO:0000256" key="1">
    <source>
        <dbReference type="ARBA" id="ARBA00023015"/>
    </source>
</evidence>
<proteinExistence type="inferred from homology"/>
<protein>
    <recommendedName>
        <fullName evidence="6">Alpha box domain-containing protein</fullName>
    </recommendedName>
</protein>
<organism evidence="7 8">
    <name type="scientific">Parascedosporium putredinis</name>
    <dbReference type="NCBI Taxonomy" id="1442378"/>
    <lineage>
        <taxon>Eukaryota</taxon>
        <taxon>Fungi</taxon>
        <taxon>Dikarya</taxon>
        <taxon>Ascomycota</taxon>
        <taxon>Pezizomycotina</taxon>
        <taxon>Sordariomycetes</taxon>
        <taxon>Hypocreomycetidae</taxon>
        <taxon>Microascales</taxon>
        <taxon>Microascaceae</taxon>
        <taxon>Parascedosporium</taxon>
    </lineage>
</organism>
<keyword evidence="3 5" id="KW-0804">Transcription</keyword>
<dbReference type="GO" id="GO:0045895">
    <property type="term" value="P:positive regulation of mating-type specific transcription, DNA-templated"/>
    <property type="evidence" value="ECO:0007669"/>
    <property type="project" value="InterPro"/>
</dbReference>
<keyword evidence="1 5" id="KW-0805">Transcription regulation</keyword>
<dbReference type="AlphaFoldDB" id="A0A9P1H7Q1"/>
<reference evidence="7" key="1">
    <citation type="submission" date="2022-11" db="EMBL/GenBank/DDBJ databases">
        <authorList>
            <person name="Scott C."/>
            <person name="Bruce N."/>
        </authorList>
    </citation>
    <scope>NUCLEOTIDE SEQUENCE</scope>
</reference>
<dbReference type="PROSITE" id="PS51325">
    <property type="entry name" value="ALPHA_BOX"/>
    <property type="match status" value="1"/>
</dbReference>
<dbReference type="Proteomes" id="UP000838763">
    <property type="component" value="Unassembled WGS sequence"/>
</dbReference>
<evidence type="ECO:0000313" key="8">
    <source>
        <dbReference type="Proteomes" id="UP000838763"/>
    </source>
</evidence>
<keyword evidence="8" id="KW-1185">Reference proteome</keyword>
<dbReference type="Pfam" id="PF04769">
    <property type="entry name" value="MATalpha_HMGbox"/>
    <property type="match status" value="1"/>
</dbReference>
<evidence type="ECO:0000256" key="2">
    <source>
        <dbReference type="ARBA" id="ARBA00023125"/>
    </source>
</evidence>
<evidence type="ECO:0000313" key="7">
    <source>
        <dbReference type="EMBL" id="CAI4218374.1"/>
    </source>
</evidence>